<reference evidence="1" key="1">
    <citation type="journal article" date="2015" name="Nature">
        <title>Complex archaea that bridge the gap between prokaryotes and eukaryotes.</title>
        <authorList>
            <person name="Spang A."/>
            <person name="Saw J.H."/>
            <person name="Jorgensen S.L."/>
            <person name="Zaremba-Niedzwiedzka K."/>
            <person name="Martijn J."/>
            <person name="Lind A.E."/>
            <person name="van Eijk R."/>
            <person name="Schleper C."/>
            <person name="Guy L."/>
            <person name="Ettema T.J."/>
        </authorList>
    </citation>
    <scope>NUCLEOTIDE SEQUENCE</scope>
</reference>
<proteinExistence type="predicted"/>
<dbReference type="EMBL" id="LAZR01010378">
    <property type="protein sequence ID" value="KKM67272.1"/>
    <property type="molecule type" value="Genomic_DNA"/>
</dbReference>
<dbReference type="AlphaFoldDB" id="A0A0F9MDP6"/>
<evidence type="ECO:0000313" key="1">
    <source>
        <dbReference type="EMBL" id="KKM67272.1"/>
    </source>
</evidence>
<name>A0A0F9MDP6_9ZZZZ</name>
<gene>
    <name evidence="1" type="ORF">LCGC14_1472700</name>
</gene>
<accession>A0A0F9MDP6</accession>
<comment type="caution">
    <text evidence="1">The sequence shown here is derived from an EMBL/GenBank/DDBJ whole genome shotgun (WGS) entry which is preliminary data.</text>
</comment>
<protein>
    <submittedName>
        <fullName evidence="1">Uncharacterized protein</fullName>
    </submittedName>
</protein>
<organism evidence="1">
    <name type="scientific">marine sediment metagenome</name>
    <dbReference type="NCBI Taxonomy" id="412755"/>
    <lineage>
        <taxon>unclassified sequences</taxon>
        <taxon>metagenomes</taxon>
        <taxon>ecological metagenomes</taxon>
    </lineage>
</organism>
<sequence length="86" mass="10789">MNKFEINFALKLIDRIENEFVGYSKIRIYCEQLREFFEGEKKHNRTKTRGIRTNWKKKTKKQKEELLKKLHAGRKRWHERFKEKNY</sequence>